<keyword evidence="20" id="KW-1185">Reference proteome</keyword>
<evidence type="ECO:0000256" key="12">
    <source>
        <dbReference type="ARBA" id="ARBA00031740"/>
    </source>
</evidence>
<reference evidence="20" key="1">
    <citation type="journal article" date="2013" name="Science">
        <title>Gene transfer from bacteria and archaea facilitated evolution of an extremophilic eukaryote.</title>
        <authorList>
            <person name="Schonknecht G."/>
            <person name="Chen W.H."/>
            <person name="Ternes C.M."/>
            <person name="Barbier G.G."/>
            <person name="Shrestha R.P."/>
            <person name="Stanke M."/>
            <person name="Brautigam A."/>
            <person name="Baker B.J."/>
            <person name="Banfield J.F."/>
            <person name="Garavito R.M."/>
            <person name="Carr K."/>
            <person name="Wilkerson C."/>
            <person name="Rensing S.A."/>
            <person name="Gagneul D."/>
            <person name="Dickenson N.E."/>
            <person name="Oesterhelt C."/>
            <person name="Lercher M.J."/>
            <person name="Weber A.P."/>
        </authorList>
    </citation>
    <scope>NUCLEOTIDE SEQUENCE [LARGE SCALE GENOMIC DNA]</scope>
    <source>
        <strain evidence="20">074W</strain>
    </source>
</reference>
<feature type="domain" description="Fumarylacetoacetase N-terminal" evidence="18">
    <location>
        <begin position="21"/>
        <end position="121"/>
    </location>
</feature>
<evidence type="ECO:0000259" key="17">
    <source>
        <dbReference type="Pfam" id="PF01557"/>
    </source>
</evidence>
<feature type="binding site" evidence="15">
    <location>
        <position position="256"/>
    </location>
    <ligand>
        <name>Mg(2+)</name>
        <dbReference type="ChEBI" id="CHEBI:18420"/>
    </ligand>
</feature>
<dbReference type="PANTHER" id="PTHR43069:SF2">
    <property type="entry name" value="FUMARYLACETOACETASE"/>
    <property type="match status" value="1"/>
</dbReference>
<evidence type="ECO:0000256" key="14">
    <source>
        <dbReference type="PIRSR" id="PIRSR605959-2"/>
    </source>
</evidence>
<dbReference type="Pfam" id="PF09298">
    <property type="entry name" value="FAA_hydrolase_N"/>
    <property type="match status" value="1"/>
</dbReference>
<dbReference type="InterPro" id="IPR036663">
    <property type="entry name" value="Fumarylacetoacetase_C_sf"/>
</dbReference>
<comment type="pathway">
    <text evidence="2 16">Amino-acid degradation; L-phenylalanine degradation; acetoacetate and fumarate from L-phenylalanine: step 6/6.</text>
</comment>
<feature type="binding site" evidence="15">
    <location>
        <position position="236"/>
    </location>
    <ligand>
        <name>Ca(2+)</name>
        <dbReference type="ChEBI" id="CHEBI:29108"/>
    </ligand>
</feature>
<proteinExistence type="inferred from homology"/>
<evidence type="ECO:0000256" key="8">
    <source>
        <dbReference type="ARBA" id="ARBA00022837"/>
    </source>
</evidence>
<evidence type="ECO:0000256" key="15">
    <source>
        <dbReference type="PIRSR" id="PIRSR605959-3"/>
    </source>
</evidence>
<evidence type="ECO:0000256" key="9">
    <source>
        <dbReference type="ARBA" id="ARBA00022842"/>
    </source>
</evidence>
<name>M2VYP3_GALSU</name>
<dbReference type="InterPro" id="IPR036462">
    <property type="entry name" value="Fumarylacetoacetase_N_sf"/>
</dbReference>
<accession>M2VYP3</accession>
<evidence type="ECO:0000313" key="19">
    <source>
        <dbReference type="EMBL" id="EME28411.1"/>
    </source>
</evidence>
<comment type="catalytic activity">
    <reaction evidence="1 16">
        <text>4-fumarylacetoacetate + H2O = acetoacetate + fumarate + H(+)</text>
        <dbReference type="Rhea" id="RHEA:10244"/>
        <dbReference type="ChEBI" id="CHEBI:13705"/>
        <dbReference type="ChEBI" id="CHEBI:15377"/>
        <dbReference type="ChEBI" id="CHEBI:15378"/>
        <dbReference type="ChEBI" id="CHEBI:18034"/>
        <dbReference type="ChEBI" id="CHEBI:29806"/>
        <dbReference type="EC" id="3.7.1.2"/>
    </reaction>
</comment>
<dbReference type="SUPFAM" id="SSF56529">
    <property type="entry name" value="FAH"/>
    <property type="match status" value="1"/>
</dbReference>
<dbReference type="UniPathway" id="UPA00139">
    <property type="reaction ID" value="UER00341"/>
</dbReference>
<protein>
    <recommendedName>
        <fullName evidence="5 16">Fumarylacetoacetase</fullName>
        <ecNumber evidence="4 16">3.7.1.2</ecNumber>
    </recommendedName>
    <alternativeName>
        <fullName evidence="12 16">Fumarylacetoacetate hydrolase</fullName>
    </alternativeName>
</protein>
<dbReference type="InterPro" id="IPR015377">
    <property type="entry name" value="Fumarylacetoacetase_N"/>
</dbReference>
<dbReference type="InterPro" id="IPR005959">
    <property type="entry name" value="Fumarylacetoacetase"/>
</dbReference>
<evidence type="ECO:0000256" key="3">
    <source>
        <dbReference type="ARBA" id="ARBA00010211"/>
    </source>
</evidence>
<dbReference type="OrthoDB" id="9971669at2759"/>
<feature type="active site" description="Proton acceptor" evidence="13">
    <location>
        <position position="136"/>
    </location>
</feature>
<evidence type="ECO:0000256" key="13">
    <source>
        <dbReference type="PIRSR" id="PIRSR605959-1"/>
    </source>
</evidence>
<feature type="binding site" evidence="14">
    <location>
        <position position="243"/>
    </location>
    <ligand>
        <name>substrate</name>
    </ligand>
</feature>
<keyword evidence="6 15" id="KW-0479">Metal-binding</keyword>
<feature type="binding site" evidence="15">
    <location>
        <position position="202"/>
    </location>
    <ligand>
        <name>Ca(2+)</name>
        <dbReference type="ChEBI" id="CHEBI:29108"/>
    </ligand>
</feature>
<evidence type="ECO:0000256" key="5">
    <source>
        <dbReference type="ARBA" id="ARBA00014741"/>
    </source>
</evidence>
<evidence type="ECO:0000256" key="10">
    <source>
        <dbReference type="ARBA" id="ARBA00022878"/>
    </source>
</evidence>
<dbReference type="STRING" id="130081.M2VYP3"/>
<dbReference type="NCBIfam" id="TIGR01266">
    <property type="entry name" value="fum_ac_acetase"/>
    <property type="match status" value="1"/>
</dbReference>
<feature type="domain" description="Fumarylacetoacetase-like C-terminal" evidence="17">
    <location>
        <begin position="128"/>
        <end position="413"/>
    </location>
</feature>
<dbReference type="Pfam" id="PF01557">
    <property type="entry name" value="FAA_hydrolase"/>
    <property type="match status" value="1"/>
</dbReference>
<evidence type="ECO:0000256" key="1">
    <source>
        <dbReference type="ARBA" id="ARBA00000353"/>
    </source>
</evidence>
<feature type="binding site" evidence="14">
    <location>
        <position position="145"/>
    </location>
    <ligand>
        <name>substrate</name>
    </ligand>
</feature>
<dbReference type="GO" id="GO:1902000">
    <property type="term" value="P:homogentisate catabolic process"/>
    <property type="evidence" value="ECO:0007669"/>
    <property type="project" value="TreeGrafter"/>
</dbReference>
<dbReference type="eggNOG" id="KOG2843">
    <property type="taxonomic scope" value="Eukaryota"/>
</dbReference>
<keyword evidence="9 15" id="KW-0460">Magnesium</keyword>
<dbReference type="PANTHER" id="PTHR43069">
    <property type="entry name" value="FUMARYLACETOACETASE"/>
    <property type="match status" value="1"/>
</dbReference>
<evidence type="ECO:0000256" key="16">
    <source>
        <dbReference type="RuleBase" id="RU366008"/>
    </source>
</evidence>
<feature type="binding site" evidence="15">
    <location>
        <position position="204"/>
    </location>
    <ligand>
        <name>Ca(2+)</name>
        <dbReference type="ChEBI" id="CHEBI:29108"/>
    </ligand>
</feature>
<dbReference type="Proteomes" id="UP000030680">
    <property type="component" value="Unassembled WGS sequence"/>
</dbReference>
<dbReference type="Gramene" id="EME28411">
    <property type="protein sequence ID" value="EME28411"/>
    <property type="gene ID" value="Gasu_41040"/>
</dbReference>
<keyword evidence="11 16" id="KW-0585">Phenylalanine catabolism</keyword>
<evidence type="ECO:0000256" key="11">
    <source>
        <dbReference type="ARBA" id="ARBA00023232"/>
    </source>
</evidence>
<dbReference type="GeneID" id="17087247"/>
<dbReference type="OMA" id="YWTAAQQ"/>
<keyword evidence="10 16" id="KW-0828">Tyrosine catabolism</keyword>
<evidence type="ECO:0000256" key="6">
    <source>
        <dbReference type="ARBA" id="ARBA00022723"/>
    </source>
</evidence>
<feature type="binding site" evidence="15">
    <location>
        <position position="129"/>
    </location>
    <ligand>
        <name>Ca(2+)</name>
        <dbReference type="ChEBI" id="CHEBI:29108"/>
    </ligand>
</feature>
<dbReference type="RefSeq" id="XP_005704931.1">
    <property type="nucleotide sequence ID" value="XM_005704874.1"/>
</dbReference>
<dbReference type="EMBL" id="KB454520">
    <property type="protein sequence ID" value="EME28411.1"/>
    <property type="molecule type" value="Genomic_DNA"/>
</dbReference>
<dbReference type="Gene3D" id="3.90.850.10">
    <property type="entry name" value="Fumarylacetoacetase-like, C-terminal domain"/>
    <property type="match status" value="1"/>
</dbReference>
<dbReference type="GO" id="GO:0006559">
    <property type="term" value="P:L-phenylalanine catabolic process"/>
    <property type="evidence" value="ECO:0007669"/>
    <property type="project" value="UniProtKB-UniRule"/>
</dbReference>
<evidence type="ECO:0000256" key="4">
    <source>
        <dbReference type="ARBA" id="ARBA00012094"/>
    </source>
</evidence>
<gene>
    <name evidence="19" type="ORF">Gasu_41040</name>
</gene>
<evidence type="ECO:0000313" key="20">
    <source>
        <dbReference type="Proteomes" id="UP000030680"/>
    </source>
</evidence>
<sequence length="424" mass="47493">MQTSTTPIVYVPEDSDFTIYNLPYGVFETSSLDKRLGVAIGEYVLDLREAATQGFLSSLSSEYFQGTDFNAIMGLDRRAWKALRSDIQDVVYGKTSESIKSHHSLLSKLFIPMHQVSMHLPAKIGDYTDFYSSKEHATNVGTMFRGADNALNPNWVHLPVGYHGRSSSIIISGQDIRRPCGQLKGNQEPSPHYGPTQALDFELEMAFFVGQGNSLFESIPAKTARDYIFGLVLMNDWSARDIQRWEYVPLGPFGAKNFATSISPWIVPLEALEPFRVPAPTQEPQVLEYLERGPDPTTFDIHLTVSIQSSSMRKPQLICESNFRYLYWTMEQQLAHHTVTGCNLRPGDLLASGTISGKSEKSFGSMLELSWGGSKPLKLEETQEQRVYLQDGDQVMMHGYCQKENIRIGFGSCHGKILPAKPLT</sequence>
<evidence type="ECO:0000259" key="18">
    <source>
        <dbReference type="Pfam" id="PF09298"/>
    </source>
</evidence>
<keyword evidence="8 15" id="KW-0106">Calcium</keyword>
<dbReference type="KEGG" id="gsl:Gasu_41040"/>
<dbReference type="GO" id="GO:0046872">
    <property type="term" value="F:metal ion binding"/>
    <property type="evidence" value="ECO:0007669"/>
    <property type="project" value="UniProtKB-UniRule"/>
</dbReference>
<dbReference type="Gene3D" id="2.30.30.230">
    <property type="entry name" value="Fumarylacetoacetase, N-terminal domain"/>
    <property type="match status" value="1"/>
</dbReference>
<dbReference type="InterPro" id="IPR011234">
    <property type="entry name" value="Fumarylacetoacetase-like_C"/>
</dbReference>
<dbReference type="GO" id="GO:0006572">
    <property type="term" value="P:L-tyrosine catabolic process"/>
    <property type="evidence" value="ECO:0007669"/>
    <property type="project" value="UniProtKB-UniRule"/>
</dbReference>
<comment type="similarity">
    <text evidence="3 16">Belongs to the FAH family.</text>
</comment>
<comment type="cofactor">
    <cofactor evidence="16">
        <name>Mg(2+)</name>
        <dbReference type="ChEBI" id="CHEBI:18420"/>
    </cofactor>
    <cofactor evidence="16">
        <name>Ca(2+)</name>
        <dbReference type="ChEBI" id="CHEBI:29108"/>
    </cofactor>
</comment>
<dbReference type="FunFam" id="3.90.850.10:FF:000004">
    <property type="entry name" value="Fumarylacetoacetase"/>
    <property type="match status" value="1"/>
</dbReference>
<organism evidence="19 20">
    <name type="scientific">Galdieria sulphuraria</name>
    <name type="common">Red alga</name>
    <dbReference type="NCBI Taxonomy" id="130081"/>
    <lineage>
        <taxon>Eukaryota</taxon>
        <taxon>Rhodophyta</taxon>
        <taxon>Bangiophyceae</taxon>
        <taxon>Galdieriales</taxon>
        <taxon>Galdieriaceae</taxon>
        <taxon>Galdieria</taxon>
    </lineage>
</organism>
<feature type="binding site" evidence="14">
    <location>
        <position position="354"/>
    </location>
    <ligand>
        <name>substrate</name>
    </ligand>
</feature>
<feature type="binding site" evidence="14">
    <location>
        <position position="247"/>
    </location>
    <ligand>
        <name>substrate</name>
    </ligand>
</feature>
<keyword evidence="7 16" id="KW-0378">Hydrolase</keyword>
<evidence type="ECO:0000256" key="2">
    <source>
        <dbReference type="ARBA" id="ARBA00004782"/>
    </source>
</evidence>
<feature type="binding site" evidence="15">
    <location>
        <position position="260"/>
    </location>
    <ligand>
        <name>Mg(2+)</name>
        <dbReference type="ChEBI" id="CHEBI:18420"/>
    </ligand>
</feature>
<dbReference type="SUPFAM" id="SSF63433">
    <property type="entry name" value="Fumarylacetoacetate hydrolase, FAH, N-terminal domain"/>
    <property type="match status" value="1"/>
</dbReference>
<dbReference type="GO" id="GO:0004334">
    <property type="term" value="F:fumarylacetoacetase activity"/>
    <property type="evidence" value="ECO:0007669"/>
    <property type="project" value="UniProtKB-UniRule"/>
</dbReference>
<dbReference type="EC" id="3.7.1.2" evidence="4 16"/>
<feature type="binding site" evidence="15">
    <location>
        <position position="236"/>
    </location>
    <ligand>
        <name>Mg(2+)</name>
        <dbReference type="ChEBI" id="CHEBI:18420"/>
    </ligand>
</feature>
<dbReference type="AlphaFoldDB" id="M2VYP3"/>
<evidence type="ECO:0000256" key="7">
    <source>
        <dbReference type="ARBA" id="ARBA00022801"/>
    </source>
</evidence>
<feature type="binding site" evidence="14">
    <location>
        <position position="131"/>
    </location>
    <ligand>
        <name>substrate</name>
    </ligand>
</feature>